<proteinExistence type="predicted"/>
<comment type="caution">
    <text evidence="1">The sequence shown here is derived from an EMBL/GenBank/DDBJ whole genome shotgun (WGS) entry which is preliminary data.</text>
</comment>
<organism evidence="1 2">
    <name type="scientific">Streptomyces polychromogenes</name>
    <dbReference type="NCBI Taxonomy" id="67342"/>
    <lineage>
        <taxon>Bacteria</taxon>
        <taxon>Bacillati</taxon>
        <taxon>Actinomycetota</taxon>
        <taxon>Actinomycetes</taxon>
        <taxon>Kitasatosporales</taxon>
        <taxon>Streptomycetaceae</taxon>
        <taxon>Streptomyces</taxon>
    </lineage>
</organism>
<evidence type="ECO:0000313" key="2">
    <source>
        <dbReference type="Proteomes" id="UP001501867"/>
    </source>
</evidence>
<sequence>MPIAELQVYSVEEADGTGGVCLVRCVGGTARAGQVFAAGESRLWLRGIERYGSTVGSFGAGHTARVRLAGAVVALLSRGQVLTSVPPDGHGLAELEAWLATVPPLADEPLPRTLRSLAVGGMRDERLPDAVRLRWGRLALTAVHRCAAAEGAPALVRGIELASVRAYLLREFGPGPGGDPAVLGREALALIDLTPAEAAARARDWRALPRERILHLRRIRNLLRWAGAARPHLAPGDPLAEALEAWSRVGRRLP</sequence>
<name>A0ABP3F4J2_9ACTN</name>
<reference evidence="2" key="1">
    <citation type="journal article" date="2019" name="Int. J. Syst. Evol. Microbiol.">
        <title>The Global Catalogue of Microorganisms (GCM) 10K type strain sequencing project: providing services to taxonomists for standard genome sequencing and annotation.</title>
        <authorList>
            <consortium name="The Broad Institute Genomics Platform"/>
            <consortium name="The Broad Institute Genome Sequencing Center for Infectious Disease"/>
            <person name="Wu L."/>
            <person name="Ma J."/>
        </authorList>
    </citation>
    <scope>NUCLEOTIDE SEQUENCE [LARGE SCALE GENOMIC DNA]</scope>
    <source>
        <strain evidence="2">JCM 4505</strain>
    </source>
</reference>
<dbReference type="EMBL" id="BAAABV010000017">
    <property type="protein sequence ID" value="GAA0294487.1"/>
    <property type="molecule type" value="Genomic_DNA"/>
</dbReference>
<dbReference type="RefSeq" id="WP_344160084.1">
    <property type="nucleotide sequence ID" value="NZ_BAAABV010000017.1"/>
</dbReference>
<keyword evidence="2" id="KW-1185">Reference proteome</keyword>
<evidence type="ECO:0000313" key="1">
    <source>
        <dbReference type="EMBL" id="GAA0294487.1"/>
    </source>
</evidence>
<dbReference type="Proteomes" id="UP001501867">
    <property type="component" value="Unassembled WGS sequence"/>
</dbReference>
<gene>
    <name evidence="1" type="ORF">GCM10010302_36450</name>
</gene>
<accession>A0ABP3F4J2</accession>
<protein>
    <submittedName>
        <fullName evidence="1">Uncharacterized protein</fullName>
    </submittedName>
</protein>